<sequence>MNPLGAPVLHHRGHQRGARRVEHAFVDGMAQDLVVRRQQGLGEELAHVVELGLGHALEHRRDGLQCDLRRHLALGMPAHAVGEREQARLARVAVAHAVFVLLAAATAADLEYGELHLGFTPRSVASPSFCTFFLASETRVSSCKRIFSATVSLV</sequence>
<protein>
    <submittedName>
        <fullName evidence="1">Uncharacterized protein</fullName>
    </submittedName>
</protein>
<comment type="caution">
    <text evidence="1">The sequence shown here is derived from an EMBL/GenBank/DDBJ whole genome shotgun (WGS) entry which is preliminary data.</text>
</comment>
<dbReference type="EMBL" id="VSSQ01064277">
    <property type="protein sequence ID" value="MPN17208.1"/>
    <property type="molecule type" value="Genomic_DNA"/>
</dbReference>
<gene>
    <name evidence="1" type="ORF">SDC9_164558</name>
</gene>
<reference evidence="1" key="1">
    <citation type="submission" date="2019-08" db="EMBL/GenBank/DDBJ databases">
        <authorList>
            <person name="Kucharzyk K."/>
            <person name="Murdoch R.W."/>
            <person name="Higgins S."/>
            <person name="Loffler F."/>
        </authorList>
    </citation>
    <scope>NUCLEOTIDE SEQUENCE</scope>
</reference>
<proteinExistence type="predicted"/>
<dbReference type="AlphaFoldDB" id="A0A645FRX5"/>
<organism evidence="1">
    <name type="scientific">bioreactor metagenome</name>
    <dbReference type="NCBI Taxonomy" id="1076179"/>
    <lineage>
        <taxon>unclassified sequences</taxon>
        <taxon>metagenomes</taxon>
        <taxon>ecological metagenomes</taxon>
    </lineage>
</organism>
<name>A0A645FRX5_9ZZZZ</name>
<evidence type="ECO:0000313" key="1">
    <source>
        <dbReference type="EMBL" id="MPN17208.1"/>
    </source>
</evidence>
<accession>A0A645FRX5</accession>